<dbReference type="InterPro" id="IPR013328">
    <property type="entry name" value="6PGD_dom2"/>
</dbReference>
<evidence type="ECO:0000256" key="2">
    <source>
        <dbReference type="ARBA" id="ARBA00023002"/>
    </source>
</evidence>
<keyword evidence="3" id="KW-0520">NAD</keyword>
<evidence type="ECO:0000259" key="5">
    <source>
        <dbReference type="Pfam" id="PF03446"/>
    </source>
</evidence>
<keyword evidence="2" id="KW-0560">Oxidoreductase</keyword>
<dbReference type="InterPro" id="IPR036291">
    <property type="entry name" value="NAD(P)-bd_dom_sf"/>
</dbReference>
<feature type="active site" evidence="4">
    <location>
        <position position="174"/>
    </location>
</feature>
<dbReference type="GO" id="GO:0050661">
    <property type="term" value="F:NADP binding"/>
    <property type="evidence" value="ECO:0007669"/>
    <property type="project" value="InterPro"/>
</dbReference>
<evidence type="ECO:0000256" key="4">
    <source>
        <dbReference type="PIRSR" id="PIRSR000103-1"/>
    </source>
</evidence>
<dbReference type="InterPro" id="IPR006115">
    <property type="entry name" value="6PGDH_NADP-bd"/>
</dbReference>
<dbReference type="GO" id="GO:0016491">
    <property type="term" value="F:oxidoreductase activity"/>
    <property type="evidence" value="ECO:0007669"/>
    <property type="project" value="UniProtKB-KW"/>
</dbReference>
<feature type="domain" description="3-hydroxyisobutyrate dehydrogenase-like NAD-binding" evidence="6">
    <location>
        <begin position="168"/>
        <end position="284"/>
    </location>
</feature>
<feature type="domain" description="6-phosphogluconate dehydrogenase NADP-binding" evidence="5">
    <location>
        <begin position="9"/>
        <end position="164"/>
    </location>
</feature>
<dbReference type="Proteomes" id="UP000272474">
    <property type="component" value="Unassembled WGS sequence"/>
</dbReference>
<gene>
    <name evidence="7" type="ORF">D7294_04900</name>
</gene>
<dbReference type="EMBL" id="RBAL01000002">
    <property type="protein sequence ID" value="RKN45793.1"/>
    <property type="molecule type" value="Genomic_DNA"/>
</dbReference>
<dbReference type="PANTHER" id="PTHR43580:SF2">
    <property type="entry name" value="CYTOKINE-LIKE NUCLEAR FACTOR N-PAC"/>
    <property type="match status" value="1"/>
</dbReference>
<dbReference type="PANTHER" id="PTHR43580">
    <property type="entry name" value="OXIDOREDUCTASE GLYR1-RELATED"/>
    <property type="match status" value="1"/>
</dbReference>
<dbReference type="Pfam" id="PF03446">
    <property type="entry name" value="NAD_binding_2"/>
    <property type="match status" value="1"/>
</dbReference>
<dbReference type="GO" id="GO:0051287">
    <property type="term" value="F:NAD binding"/>
    <property type="evidence" value="ECO:0007669"/>
    <property type="project" value="InterPro"/>
</dbReference>
<accession>A0A3A9ZC28</accession>
<comment type="caution">
    <text evidence="7">The sequence shown here is derived from an EMBL/GenBank/DDBJ whole genome shotgun (WGS) entry which is preliminary data.</text>
</comment>
<dbReference type="SUPFAM" id="SSF48179">
    <property type="entry name" value="6-phosphogluconate dehydrogenase C-terminal domain-like"/>
    <property type="match status" value="1"/>
</dbReference>
<dbReference type="PIRSF" id="PIRSF000103">
    <property type="entry name" value="HIBADH"/>
    <property type="match status" value="1"/>
</dbReference>
<dbReference type="OrthoDB" id="3185659at2"/>
<keyword evidence="8" id="KW-1185">Reference proteome</keyword>
<dbReference type="Gene3D" id="1.10.1040.10">
    <property type="entry name" value="N-(1-d-carboxylethyl)-l-norvaline Dehydrogenase, domain 2"/>
    <property type="match status" value="1"/>
</dbReference>
<evidence type="ECO:0000313" key="8">
    <source>
        <dbReference type="Proteomes" id="UP000272474"/>
    </source>
</evidence>
<evidence type="ECO:0000313" key="7">
    <source>
        <dbReference type="EMBL" id="RKN45793.1"/>
    </source>
</evidence>
<organism evidence="7 8">
    <name type="scientific">Streptomyces hoynatensis</name>
    <dbReference type="NCBI Taxonomy" id="1141874"/>
    <lineage>
        <taxon>Bacteria</taxon>
        <taxon>Bacillati</taxon>
        <taxon>Actinomycetota</taxon>
        <taxon>Actinomycetes</taxon>
        <taxon>Kitasatosporales</taxon>
        <taxon>Streptomycetaceae</taxon>
        <taxon>Streptomyces</taxon>
    </lineage>
</organism>
<dbReference type="InterPro" id="IPR051265">
    <property type="entry name" value="HIBADH-related_NP60_sf"/>
</dbReference>
<dbReference type="Gene3D" id="3.40.50.720">
    <property type="entry name" value="NAD(P)-binding Rossmann-like Domain"/>
    <property type="match status" value="1"/>
</dbReference>
<dbReference type="InterPro" id="IPR008927">
    <property type="entry name" value="6-PGluconate_DH-like_C_sf"/>
</dbReference>
<dbReference type="SUPFAM" id="SSF51735">
    <property type="entry name" value="NAD(P)-binding Rossmann-fold domains"/>
    <property type="match status" value="1"/>
</dbReference>
<proteinExistence type="inferred from homology"/>
<dbReference type="RefSeq" id="WP_120675851.1">
    <property type="nucleotide sequence ID" value="NZ_RBAL01000002.1"/>
</dbReference>
<comment type="similarity">
    <text evidence="1">Belongs to the HIBADH-related family.</text>
</comment>
<evidence type="ECO:0000256" key="1">
    <source>
        <dbReference type="ARBA" id="ARBA00009080"/>
    </source>
</evidence>
<dbReference type="InterPro" id="IPR029154">
    <property type="entry name" value="HIBADH-like_NADP-bd"/>
</dbReference>
<evidence type="ECO:0000259" key="6">
    <source>
        <dbReference type="Pfam" id="PF14833"/>
    </source>
</evidence>
<dbReference type="AlphaFoldDB" id="A0A3A9ZC28"/>
<protein>
    <submittedName>
        <fullName evidence="7">NAD(P)-dependent oxidoreductase</fullName>
    </submittedName>
</protein>
<evidence type="ECO:0000256" key="3">
    <source>
        <dbReference type="ARBA" id="ARBA00023027"/>
    </source>
</evidence>
<name>A0A3A9ZC28_9ACTN</name>
<dbReference type="Pfam" id="PF14833">
    <property type="entry name" value="NAD_binding_11"/>
    <property type="match status" value="1"/>
</dbReference>
<sequence length="296" mass="29997">MTDTDRISVGVLGTGIMGAAMARNLSRAGFDVRVWNRTHAKAEPLAADGARVAASPAEAVEGAAIVLTMLYDGPAALSAMRAAAPGLAPGAVWMQSTTAGLSGLEPLADFAGEHRLTFMDVPVLGSRQPAEAGKLITLVAGPAAGRRALEPVLNAVGARTIVAGERAGDATRLKLVCNSWVLALTHATAEALSLAKGLGVEPGQFLEAVAGGPLDCGYLRQKADAILGGDLSAHFTVATAAKDTGLIVAAADSVAVRLDLATAGAARFRRATEQGHAAQDMAASYYASFDGGRAAD</sequence>
<dbReference type="InterPro" id="IPR015815">
    <property type="entry name" value="HIBADH-related"/>
</dbReference>
<reference evidence="7 8" key="1">
    <citation type="journal article" date="2014" name="Int. J. Syst. Evol. Microbiol.">
        <title>Streptomyces hoynatensis sp. nov., isolated from deep marine sediment.</title>
        <authorList>
            <person name="Veyisoglu A."/>
            <person name="Sahin N."/>
        </authorList>
    </citation>
    <scope>NUCLEOTIDE SEQUENCE [LARGE SCALE GENOMIC DNA]</scope>
    <source>
        <strain evidence="7 8">KCTC 29097</strain>
    </source>
</reference>